<dbReference type="RefSeq" id="WP_120974831.1">
    <property type="nucleotide sequence ID" value="NZ_RBZM01000002.1"/>
</dbReference>
<protein>
    <submittedName>
        <fullName evidence="2">Uncharacterized protein</fullName>
    </submittedName>
</protein>
<name>A0A494Y3A1_9BACL</name>
<accession>A0A494Y3A1</accession>
<proteinExistence type="predicted"/>
<evidence type="ECO:0000313" key="3">
    <source>
        <dbReference type="Proteomes" id="UP000282076"/>
    </source>
</evidence>
<evidence type="ECO:0000313" key="2">
    <source>
        <dbReference type="EMBL" id="RKP57216.1"/>
    </source>
</evidence>
<keyword evidence="3" id="KW-1185">Reference proteome</keyword>
<keyword evidence="1" id="KW-1133">Transmembrane helix</keyword>
<sequence>MRGMIREERGSALLLVVFMMFVFTMIGLAILSATVGGAQRSVTREKDVQSLELAEKALTEAVAYIYAKYDNRTDISFDQIKSDMSAIESKIKDRTISSNIKITDTLNAFARITDINVTLPPGKQEYVIKLSALADVDGVKRTLVQEIMVDAFPDFLKYAMGSQDNVNLHGGAYIKGNLYAGKQLRIKNEADYKYYGKPLTKSTLFPRVAAGKTTFVQSLGDIRYCDRGNSSDACGTYVALGKGDTDLGERVQKILGIPLQNFELQDNKAFVEMNIGETFVDKAVEAAGVDQTNRGSYASIFNNNGGPALFQYLLTNKMIGVAKAPVSQDFYTDEDDADGVVRYIEARKAYVKMMNGQWSQSTLYNGTLLLDAASEFKQLTYSSLAKSQYSPLSSGKGNKSNWFIINGDLAINNQVDDPVQLKGNFLVTGNVTIKGKLNVDATVIALGTTTIEDAVIKGMNDNGTEKELVLLSKGPINIHRFDSFNPIVTNYNELSAGNPAIMDAYFYTDQEASLYGVGSAFWIKGGFFSKGELTVNATIGNAEQNLDEANPAIIFSSENANPDPKENNYARSRLIIEWKEDLINNQNSSLPRVKRINLYSGKKHFAEQ</sequence>
<keyword evidence="1" id="KW-0812">Transmembrane</keyword>
<dbReference type="Proteomes" id="UP000282076">
    <property type="component" value="Unassembled WGS sequence"/>
</dbReference>
<feature type="transmembrane region" description="Helical" evidence="1">
    <location>
        <begin position="12"/>
        <end position="35"/>
    </location>
</feature>
<dbReference type="OrthoDB" id="2349072at2"/>
<organism evidence="2 3">
    <name type="scientific">Cohnella endophytica</name>
    <dbReference type="NCBI Taxonomy" id="2419778"/>
    <lineage>
        <taxon>Bacteria</taxon>
        <taxon>Bacillati</taxon>
        <taxon>Bacillota</taxon>
        <taxon>Bacilli</taxon>
        <taxon>Bacillales</taxon>
        <taxon>Paenibacillaceae</taxon>
        <taxon>Cohnella</taxon>
    </lineage>
</organism>
<dbReference type="EMBL" id="RBZM01000002">
    <property type="protein sequence ID" value="RKP57216.1"/>
    <property type="molecule type" value="Genomic_DNA"/>
</dbReference>
<comment type="caution">
    <text evidence="2">The sequence shown here is derived from an EMBL/GenBank/DDBJ whole genome shotgun (WGS) entry which is preliminary data.</text>
</comment>
<evidence type="ECO:0000256" key="1">
    <source>
        <dbReference type="SAM" id="Phobius"/>
    </source>
</evidence>
<reference evidence="2 3" key="1">
    <citation type="submission" date="2018-10" db="EMBL/GenBank/DDBJ databases">
        <title>Cohnella sp. M2MS4P-1, whole genome shotgun sequence.</title>
        <authorList>
            <person name="Tuo L."/>
        </authorList>
    </citation>
    <scope>NUCLEOTIDE SEQUENCE [LARGE SCALE GENOMIC DNA]</scope>
    <source>
        <strain evidence="2 3">M2MS4P-1</strain>
    </source>
</reference>
<keyword evidence="1" id="KW-0472">Membrane</keyword>
<gene>
    <name evidence="2" type="ORF">D7Z26_04325</name>
</gene>
<dbReference type="AlphaFoldDB" id="A0A494Y3A1"/>